<name>A0AAF0QJU2_SOLVR</name>
<evidence type="ECO:0000313" key="2">
    <source>
        <dbReference type="Proteomes" id="UP001234989"/>
    </source>
</evidence>
<dbReference type="AlphaFoldDB" id="A0AAF0QJU2"/>
<reference evidence="1" key="1">
    <citation type="submission" date="2023-08" db="EMBL/GenBank/DDBJ databases">
        <title>A de novo genome assembly of Solanum verrucosum Schlechtendal, a Mexican diploid species geographically isolated from the other diploid A-genome species in potato relatives.</title>
        <authorList>
            <person name="Hosaka K."/>
        </authorList>
    </citation>
    <scope>NUCLEOTIDE SEQUENCE</scope>
    <source>
        <tissue evidence="1">Young leaves</tissue>
    </source>
</reference>
<keyword evidence="2" id="KW-1185">Reference proteome</keyword>
<gene>
    <name evidence="1" type="ORF">MTR67_017788</name>
</gene>
<protein>
    <submittedName>
        <fullName evidence="1">Uncharacterized protein</fullName>
    </submittedName>
</protein>
<dbReference type="EMBL" id="CP133615">
    <property type="protein sequence ID" value="WMV24403.1"/>
    <property type="molecule type" value="Genomic_DNA"/>
</dbReference>
<sequence length="101" mass="12301">MPNDGHERLNSKFSITIQRIRYLELNNSELKNFNDTTHYKNAQLIRFMRNYGHELLNSRNQRYFSSQNTQGYSKLLKLIQLRNIQDAQFVKFMRNLWERTT</sequence>
<accession>A0AAF0QJU2</accession>
<proteinExistence type="predicted"/>
<evidence type="ECO:0000313" key="1">
    <source>
        <dbReference type="EMBL" id="WMV24403.1"/>
    </source>
</evidence>
<dbReference type="Proteomes" id="UP001234989">
    <property type="component" value="Chromosome 4"/>
</dbReference>
<organism evidence="1 2">
    <name type="scientific">Solanum verrucosum</name>
    <dbReference type="NCBI Taxonomy" id="315347"/>
    <lineage>
        <taxon>Eukaryota</taxon>
        <taxon>Viridiplantae</taxon>
        <taxon>Streptophyta</taxon>
        <taxon>Embryophyta</taxon>
        <taxon>Tracheophyta</taxon>
        <taxon>Spermatophyta</taxon>
        <taxon>Magnoliopsida</taxon>
        <taxon>eudicotyledons</taxon>
        <taxon>Gunneridae</taxon>
        <taxon>Pentapetalae</taxon>
        <taxon>asterids</taxon>
        <taxon>lamiids</taxon>
        <taxon>Solanales</taxon>
        <taxon>Solanaceae</taxon>
        <taxon>Solanoideae</taxon>
        <taxon>Solaneae</taxon>
        <taxon>Solanum</taxon>
    </lineage>
</organism>